<evidence type="ECO:0000313" key="1">
    <source>
        <dbReference type="EMBL" id="RRJ64534.1"/>
    </source>
</evidence>
<dbReference type="Proteomes" id="UP000267017">
    <property type="component" value="Unassembled WGS sequence"/>
</dbReference>
<name>A0A3P3U352_9BACL</name>
<proteinExistence type="predicted"/>
<keyword evidence="2" id="KW-1185">Reference proteome</keyword>
<dbReference type="OrthoDB" id="2376696at2"/>
<protein>
    <submittedName>
        <fullName evidence="1">Spore coat associated protein CotJA</fullName>
    </submittedName>
</protein>
<organism evidence="1 2">
    <name type="scientific">Paenibacillus oralis</name>
    <dbReference type="NCBI Taxonomy" id="2490856"/>
    <lineage>
        <taxon>Bacteria</taxon>
        <taxon>Bacillati</taxon>
        <taxon>Bacillota</taxon>
        <taxon>Bacilli</taxon>
        <taxon>Bacillales</taxon>
        <taxon>Paenibacillaceae</taxon>
        <taxon>Paenibacillus</taxon>
    </lineage>
</organism>
<accession>A0A3P3U352</accession>
<evidence type="ECO:0000313" key="2">
    <source>
        <dbReference type="Proteomes" id="UP000267017"/>
    </source>
</evidence>
<sequence>MKFVLEKEEISLNHPQERVFTPFIGPFDPCPPITHKTYSTPPQLFIPFQPPNLPQFSPMEALRHGTLWPALYSPYESKWGKGR</sequence>
<dbReference type="AlphaFoldDB" id="A0A3P3U352"/>
<dbReference type="InterPro" id="IPR020256">
    <property type="entry name" value="Spore_coat_CotJA"/>
</dbReference>
<comment type="caution">
    <text evidence="1">The sequence shown here is derived from an EMBL/GenBank/DDBJ whole genome shotgun (WGS) entry which is preliminary data.</text>
</comment>
<dbReference type="EMBL" id="RRCN01000001">
    <property type="protein sequence ID" value="RRJ64534.1"/>
    <property type="molecule type" value="Genomic_DNA"/>
</dbReference>
<dbReference type="Pfam" id="PF11007">
    <property type="entry name" value="CotJA"/>
    <property type="match status" value="1"/>
</dbReference>
<dbReference type="RefSeq" id="WP_128632339.1">
    <property type="nucleotide sequence ID" value="NZ_RRCN01000001.1"/>
</dbReference>
<reference evidence="1 2" key="1">
    <citation type="submission" date="2018-11" db="EMBL/GenBank/DDBJ databases">
        <title>Genome sequencing of Paenibacillus sp. KCOM 3021 (= ChDC PVNT-B20).</title>
        <authorList>
            <person name="Kook J.-K."/>
            <person name="Park S.-N."/>
            <person name="Lim Y.K."/>
        </authorList>
    </citation>
    <scope>NUCLEOTIDE SEQUENCE [LARGE SCALE GENOMIC DNA]</scope>
    <source>
        <strain evidence="1 2">KCOM 3021</strain>
    </source>
</reference>
<gene>
    <name evidence="1" type="ORF">EHV15_17575</name>
</gene>